<proteinExistence type="predicted"/>
<protein>
    <recommendedName>
        <fullName evidence="4">VanZ like protein</fullName>
    </recommendedName>
</protein>
<dbReference type="Proteomes" id="UP000237640">
    <property type="component" value="Unassembled WGS sequence"/>
</dbReference>
<evidence type="ECO:0008006" key="4">
    <source>
        <dbReference type="Google" id="ProtNLM"/>
    </source>
</evidence>
<dbReference type="EMBL" id="PVYX01000002">
    <property type="protein sequence ID" value="PRX54659.1"/>
    <property type="molecule type" value="Genomic_DNA"/>
</dbReference>
<feature type="transmembrane region" description="Helical" evidence="1">
    <location>
        <begin position="21"/>
        <end position="39"/>
    </location>
</feature>
<evidence type="ECO:0000256" key="1">
    <source>
        <dbReference type="SAM" id="Phobius"/>
    </source>
</evidence>
<keyword evidence="1" id="KW-0472">Membrane</keyword>
<keyword evidence="3" id="KW-1185">Reference proteome</keyword>
<feature type="transmembrane region" description="Helical" evidence="1">
    <location>
        <begin position="51"/>
        <end position="71"/>
    </location>
</feature>
<reference evidence="2 3" key="1">
    <citation type="submission" date="2018-03" db="EMBL/GenBank/DDBJ databases">
        <title>Genomic Encyclopedia of Archaeal and Bacterial Type Strains, Phase II (KMG-II): from individual species to whole genera.</title>
        <authorList>
            <person name="Goeker M."/>
        </authorList>
    </citation>
    <scope>NUCLEOTIDE SEQUENCE [LARGE SCALE GENOMIC DNA]</scope>
    <source>
        <strain evidence="2 3">DSM 25027</strain>
    </source>
</reference>
<keyword evidence="1" id="KW-1133">Transmembrane helix</keyword>
<accession>A0A2T0MAZ4</accession>
<evidence type="ECO:0000313" key="3">
    <source>
        <dbReference type="Proteomes" id="UP000237640"/>
    </source>
</evidence>
<feature type="transmembrane region" description="Helical" evidence="1">
    <location>
        <begin position="78"/>
        <end position="98"/>
    </location>
</feature>
<feature type="transmembrane region" description="Helical" evidence="1">
    <location>
        <begin position="110"/>
        <end position="129"/>
    </location>
</feature>
<evidence type="ECO:0000313" key="2">
    <source>
        <dbReference type="EMBL" id="PRX54659.1"/>
    </source>
</evidence>
<name>A0A2T0MAZ4_9FLAO</name>
<dbReference type="AlphaFoldDB" id="A0A2T0MAZ4"/>
<gene>
    <name evidence="2" type="ORF">CLV81_3061</name>
</gene>
<sequence>MLQLKKSLMDIGYLLYRLSRRYILWLGLMGMTVYLLQQTNVELPEVVNNHLNDLLCMPIVLGISQLAVRYLRSDPGIFLSLPLQLCVTILFCFYFEWHLPKVNPRYTSDWIDVLCYFFGTGWFSIMNRFRILWTSRMLF</sequence>
<comment type="caution">
    <text evidence="2">The sequence shown here is derived from an EMBL/GenBank/DDBJ whole genome shotgun (WGS) entry which is preliminary data.</text>
</comment>
<keyword evidence="1" id="KW-0812">Transmembrane</keyword>
<organism evidence="2 3">
    <name type="scientific">Flagellimonas meridianipacifica</name>
    <dbReference type="NCBI Taxonomy" id="1080225"/>
    <lineage>
        <taxon>Bacteria</taxon>
        <taxon>Pseudomonadati</taxon>
        <taxon>Bacteroidota</taxon>
        <taxon>Flavobacteriia</taxon>
        <taxon>Flavobacteriales</taxon>
        <taxon>Flavobacteriaceae</taxon>
        <taxon>Flagellimonas</taxon>
    </lineage>
</organism>